<dbReference type="Proteomes" id="UP000515934">
    <property type="component" value="Chromosome"/>
</dbReference>
<organism evidence="2 3">
    <name type="scientific">Leucobacter denitrificans</name>
    <dbReference type="NCBI Taxonomy" id="683042"/>
    <lineage>
        <taxon>Bacteria</taxon>
        <taxon>Bacillati</taxon>
        <taxon>Actinomycetota</taxon>
        <taxon>Actinomycetes</taxon>
        <taxon>Micrococcales</taxon>
        <taxon>Microbacteriaceae</taxon>
        <taxon>Leucobacter</taxon>
    </lineage>
</organism>
<keyword evidence="1" id="KW-0812">Transmembrane</keyword>
<sequence>MILWYGIATIAISLAAAIVCIVEAARKRKPNDYTMGATLLVALLLLVQIIISIIAPLAGNPPEGDLLEFWMYLIVAFALPVGAGIWALVDRTRAANLVLAVVGFAVAVMTYRMLVIWGLA</sequence>
<keyword evidence="1" id="KW-0472">Membrane</keyword>
<dbReference type="EMBL" id="CP060716">
    <property type="protein sequence ID" value="QNN62573.1"/>
    <property type="molecule type" value="Genomic_DNA"/>
</dbReference>
<dbReference type="KEGG" id="ldn:H9L06_10055"/>
<evidence type="ECO:0000256" key="1">
    <source>
        <dbReference type="SAM" id="Phobius"/>
    </source>
</evidence>
<dbReference type="AlphaFoldDB" id="A0A7G9S3Z8"/>
<accession>A0A7G9S3Z8</accession>
<proteinExistence type="predicted"/>
<feature type="transmembrane region" description="Helical" evidence="1">
    <location>
        <begin position="37"/>
        <end position="57"/>
    </location>
</feature>
<evidence type="ECO:0000313" key="3">
    <source>
        <dbReference type="Proteomes" id="UP000515934"/>
    </source>
</evidence>
<evidence type="ECO:0000313" key="2">
    <source>
        <dbReference type="EMBL" id="QNN62573.1"/>
    </source>
</evidence>
<reference evidence="2 3" key="1">
    <citation type="submission" date="2020-08" db="EMBL/GenBank/DDBJ databases">
        <title>Genome sequence of Leucobacter denitrificans KACC 14055T.</title>
        <authorList>
            <person name="Hyun D.-W."/>
            <person name="Bae J.-W."/>
        </authorList>
    </citation>
    <scope>NUCLEOTIDE SEQUENCE [LARGE SCALE GENOMIC DNA]</scope>
    <source>
        <strain evidence="2 3">KACC 14055</strain>
    </source>
</reference>
<feature type="transmembrane region" description="Helical" evidence="1">
    <location>
        <begin position="96"/>
        <end position="119"/>
    </location>
</feature>
<protein>
    <recommendedName>
        <fullName evidence="4">Integral membrane protein</fullName>
    </recommendedName>
</protein>
<feature type="transmembrane region" description="Helical" evidence="1">
    <location>
        <begin position="6"/>
        <end position="25"/>
    </location>
</feature>
<gene>
    <name evidence="2" type="ORF">H9L06_10055</name>
</gene>
<feature type="transmembrane region" description="Helical" evidence="1">
    <location>
        <begin position="69"/>
        <end position="89"/>
    </location>
</feature>
<name>A0A7G9S3Z8_9MICO</name>
<dbReference type="RefSeq" id="WP_187555043.1">
    <property type="nucleotide sequence ID" value="NZ_CP060716.1"/>
</dbReference>
<evidence type="ECO:0008006" key="4">
    <source>
        <dbReference type="Google" id="ProtNLM"/>
    </source>
</evidence>
<keyword evidence="1" id="KW-1133">Transmembrane helix</keyword>
<keyword evidence="3" id="KW-1185">Reference proteome</keyword>